<feature type="domain" description="CN hydrolase" evidence="2">
    <location>
        <begin position="1"/>
        <end position="145"/>
    </location>
</feature>
<reference evidence="3 4" key="1">
    <citation type="submission" date="2017-11" db="EMBL/GenBank/DDBJ databases">
        <title>Infants hospitalized years apart are colonized by the same room-sourced microbial strains.</title>
        <authorList>
            <person name="Brooks B."/>
            <person name="Olm M.R."/>
            <person name="Firek B.A."/>
            <person name="Baker R."/>
            <person name="Thomas B.C."/>
            <person name="Morowitz M.J."/>
            <person name="Banfield J.F."/>
        </authorList>
    </citation>
    <scope>NUCLEOTIDE SEQUENCE [LARGE SCALE GENOMIC DNA]</scope>
    <source>
        <strain evidence="3">S2_009_000_R2_76</strain>
    </source>
</reference>
<dbReference type="PANTHER" id="PTHR23090:SF9">
    <property type="entry name" value="GLUTAMINE-DEPENDENT NAD(+) SYNTHETASE"/>
    <property type="match status" value="1"/>
</dbReference>
<evidence type="ECO:0000313" key="4">
    <source>
        <dbReference type="Proteomes" id="UP000249645"/>
    </source>
</evidence>
<accession>A0A2W5FA93</accession>
<sequence length="145" mass="16627">MKIVLAQQNYHIGNFEKNTAKIIDAIEEAKKQNADLVVFSELSICGYPPRDFLEFEDFVNRSYESLDEIRAHADTIGVLVGGPSKNPKIEGKDLYNTAFFLYEKEVKAEIHKTLLPTYDVFDEDRYFEPASEWNVVEFKGLNLAV</sequence>
<dbReference type="GO" id="GO:0009435">
    <property type="term" value="P:NAD+ biosynthetic process"/>
    <property type="evidence" value="ECO:0007669"/>
    <property type="project" value="InterPro"/>
</dbReference>
<keyword evidence="1" id="KW-0436">Ligase</keyword>
<evidence type="ECO:0000256" key="1">
    <source>
        <dbReference type="ARBA" id="ARBA00022598"/>
    </source>
</evidence>
<dbReference type="Pfam" id="PF00795">
    <property type="entry name" value="CN_hydrolase"/>
    <property type="match status" value="1"/>
</dbReference>
<dbReference type="AlphaFoldDB" id="A0A2W5FA93"/>
<comment type="caution">
    <text evidence="3">The sequence shown here is derived from an EMBL/GenBank/DDBJ whole genome shotgun (WGS) entry which is preliminary data.</text>
</comment>
<dbReference type="PROSITE" id="PS50263">
    <property type="entry name" value="CN_HYDROLASE"/>
    <property type="match status" value="1"/>
</dbReference>
<organism evidence="3 4">
    <name type="scientific">Pseudopedobacter saltans</name>
    <dbReference type="NCBI Taxonomy" id="151895"/>
    <lineage>
        <taxon>Bacteria</taxon>
        <taxon>Pseudomonadati</taxon>
        <taxon>Bacteroidota</taxon>
        <taxon>Sphingobacteriia</taxon>
        <taxon>Sphingobacteriales</taxon>
        <taxon>Sphingobacteriaceae</taxon>
        <taxon>Pseudopedobacter</taxon>
    </lineage>
</organism>
<dbReference type="Proteomes" id="UP000249645">
    <property type="component" value="Unassembled WGS sequence"/>
</dbReference>
<dbReference type="InterPro" id="IPR003010">
    <property type="entry name" value="C-N_Hydrolase"/>
</dbReference>
<dbReference type="GO" id="GO:0003952">
    <property type="term" value="F:NAD+ synthase (glutamine-hydrolyzing) activity"/>
    <property type="evidence" value="ECO:0007669"/>
    <property type="project" value="InterPro"/>
</dbReference>
<dbReference type="InterPro" id="IPR036526">
    <property type="entry name" value="C-N_Hydrolase_sf"/>
</dbReference>
<evidence type="ECO:0000259" key="2">
    <source>
        <dbReference type="PROSITE" id="PS50263"/>
    </source>
</evidence>
<gene>
    <name evidence="3" type="ORF">DI598_02205</name>
</gene>
<evidence type="ECO:0000313" key="3">
    <source>
        <dbReference type="EMBL" id="PZP51823.1"/>
    </source>
</evidence>
<protein>
    <submittedName>
        <fullName evidence="3">NAD+ synthase</fullName>
    </submittedName>
</protein>
<proteinExistence type="predicted"/>
<dbReference type="CDD" id="cd07570">
    <property type="entry name" value="GAT_Gln-NAD-synth"/>
    <property type="match status" value="1"/>
</dbReference>
<dbReference type="InterPro" id="IPR003694">
    <property type="entry name" value="NAD_synthase"/>
</dbReference>
<dbReference type="EMBL" id="QFOI01000020">
    <property type="protein sequence ID" value="PZP51823.1"/>
    <property type="molecule type" value="Genomic_DNA"/>
</dbReference>
<dbReference type="GO" id="GO:0004359">
    <property type="term" value="F:glutaminase activity"/>
    <property type="evidence" value="ECO:0007669"/>
    <property type="project" value="InterPro"/>
</dbReference>
<name>A0A2W5FA93_9SPHI</name>
<dbReference type="GO" id="GO:0005737">
    <property type="term" value="C:cytoplasm"/>
    <property type="evidence" value="ECO:0007669"/>
    <property type="project" value="InterPro"/>
</dbReference>
<feature type="non-terminal residue" evidence="3">
    <location>
        <position position="145"/>
    </location>
</feature>
<dbReference type="Gene3D" id="3.60.110.10">
    <property type="entry name" value="Carbon-nitrogen hydrolase"/>
    <property type="match status" value="1"/>
</dbReference>
<dbReference type="SUPFAM" id="SSF56317">
    <property type="entry name" value="Carbon-nitrogen hydrolase"/>
    <property type="match status" value="1"/>
</dbReference>
<dbReference type="PANTHER" id="PTHR23090">
    <property type="entry name" value="NH 3 /GLUTAMINE-DEPENDENT NAD + SYNTHETASE"/>
    <property type="match status" value="1"/>
</dbReference>